<keyword evidence="1" id="KW-0812">Transmembrane</keyword>
<dbReference type="InterPro" id="IPR027417">
    <property type="entry name" value="P-loop_NTPase"/>
</dbReference>
<keyword evidence="1" id="KW-0472">Membrane</keyword>
<evidence type="ECO:0000313" key="2">
    <source>
        <dbReference type="EMBL" id="CAF9925646.1"/>
    </source>
</evidence>
<dbReference type="EMBL" id="CAJPDT010000040">
    <property type="protein sequence ID" value="CAF9925646.1"/>
    <property type="molecule type" value="Genomic_DNA"/>
</dbReference>
<organism evidence="2 3">
    <name type="scientific">Imshaugia aleurites</name>
    <dbReference type="NCBI Taxonomy" id="172621"/>
    <lineage>
        <taxon>Eukaryota</taxon>
        <taxon>Fungi</taxon>
        <taxon>Dikarya</taxon>
        <taxon>Ascomycota</taxon>
        <taxon>Pezizomycotina</taxon>
        <taxon>Lecanoromycetes</taxon>
        <taxon>OSLEUM clade</taxon>
        <taxon>Lecanoromycetidae</taxon>
        <taxon>Lecanorales</taxon>
        <taxon>Lecanorineae</taxon>
        <taxon>Parmeliaceae</taxon>
        <taxon>Imshaugia</taxon>
    </lineage>
</organism>
<comment type="caution">
    <text evidence="2">The sequence shown here is derived from an EMBL/GenBank/DDBJ whole genome shotgun (WGS) entry which is preliminary data.</text>
</comment>
<dbReference type="Pfam" id="PF17784">
    <property type="entry name" value="Sulfotransfer_4"/>
    <property type="match status" value="1"/>
</dbReference>
<dbReference type="PANTHER" id="PTHR36978">
    <property type="entry name" value="P-LOOP CONTAINING NUCLEOTIDE TRIPHOSPHATE HYDROLASE"/>
    <property type="match status" value="1"/>
</dbReference>
<evidence type="ECO:0008006" key="4">
    <source>
        <dbReference type="Google" id="ProtNLM"/>
    </source>
</evidence>
<name>A0A8H3FGR2_9LECA</name>
<dbReference type="Gene3D" id="3.40.50.300">
    <property type="entry name" value="P-loop containing nucleotide triphosphate hydrolases"/>
    <property type="match status" value="1"/>
</dbReference>
<sequence length="269" mass="30727">MSESIRNNLDSARTVPMQVLSLGMPRTGTVSMQAALELLGCKPTYHGYTALYQLDHLPVWTAAFEAKYHGNGNPFTRQDWDRLLGNYGAVTDSPSICFAEDLINAYPEARVVLVERDVDTWYRSFEGLITEYYLPIHQVLQYLDPQFIGPTARMFSYVFNDRQGFYRAGNKKELQRNAKTIYKEHYELVRRVCPKERLLEFDFKEGWGPLCAFLGKEKPDVPFPRLNERGSLAERSKEFQKKGLLNVLRSLGLIVASVAVALFAAGWAR</sequence>
<accession>A0A8H3FGR2</accession>
<dbReference type="Proteomes" id="UP000664534">
    <property type="component" value="Unassembled WGS sequence"/>
</dbReference>
<protein>
    <recommendedName>
        <fullName evidence="4">Sulfotransferase</fullName>
    </recommendedName>
</protein>
<feature type="transmembrane region" description="Helical" evidence="1">
    <location>
        <begin position="247"/>
        <end position="268"/>
    </location>
</feature>
<evidence type="ECO:0000256" key="1">
    <source>
        <dbReference type="SAM" id="Phobius"/>
    </source>
</evidence>
<dbReference type="SUPFAM" id="SSF52540">
    <property type="entry name" value="P-loop containing nucleoside triphosphate hydrolases"/>
    <property type="match status" value="1"/>
</dbReference>
<gene>
    <name evidence="2" type="ORF">IMSHALPRED_006740</name>
</gene>
<proteinExistence type="predicted"/>
<keyword evidence="3" id="KW-1185">Reference proteome</keyword>
<reference evidence="2" key="1">
    <citation type="submission" date="2021-03" db="EMBL/GenBank/DDBJ databases">
        <authorList>
            <person name="Tagirdzhanova G."/>
        </authorList>
    </citation>
    <scope>NUCLEOTIDE SEQUENCE</scope>
</reference>
<dbReference type="OrthoDB" id="408152at2759"/>
<dbReference type="AlphaFoldDB" id="A0A8H3FGR2"/>
<dbReference type="PANTHER" id="PTHR36978:SF4">
    <property type="entry name" value="P-LOOP CONTAINING NUCLEOSIDE TRIPHOSPHATE HYDROLASE PROTEIN"/>
    <property type="match status" value="1"/>
</dbReference>
<dbReference type="InterPro" id="IPR040632">
    <property type="entry name" value="Sulfotransfer_4"/>
</dbReference>
<evidence type="ECO:0000313" key="3">
    <source>
        <dbReference type="Proteomes" id="UP000664534"/>
    </source>
</evidence>
<keyword evidence="1" id="KW-1133">Transmembrane helix</keyword>